<sequence length="413" mass="46805">ESAQFYALRNCLRTVGCVKRTVHTVCSADFNNMALRGLNICVRLMRDSPRKGILQSSPRVGCLGCQIGAKRHLLSEDVVKLQDFQQRKLAVAHQVSGAKSDYFENVSQKLQKNELILKDELKLLLHLCQSADDMVTAKSAIYRYHEENRNVSFGDFKFGPLFMRLCYELGLEDMAATTVTDKTLKGFFSDSTSFNIAIDMLFMKECYDGALEVVAEMRKQGVTFNKDTHTLACATCYKLNTPKSYRVCMVLLEEGQLKGHMIPRHAYCFAAALAIKQNDLEKAKKFYSQIMNTESKLCMNLNVWILAMEGSIRDAVAILNTSILPNTPTFVKRPEFSQEVLEELQRQSVDGTWAVQVERVVARLQKAGQVTVQSLDAMLCHTPKGKRRTMPMLEERKTSRRTLRPLRSTLLSE</sequence>
<evidence type="ECO:0000256" key="3">
    <source>
        <dbReference type="ARBA" id="ARBA00014675"/>
    </source>
</evidence>
<evidence type="ECO:0000256" key="1">
    <source>
        <dbReference type="ARBA" id="ARBA00004173"/>
    </source>
</evidence>
<dbReference type="Proteomes" id="UP000823561">
    <property type="component" value="Chromosome 12"/>
</dbReference>
<comment type="caution">
    <text evidence="8">The sequence shown here is derived from an EMBL/GenBank/DDBJ whole genome shotgun (WGS) entry which is preliminary data.</text>
</comment>
<dbReference type="NCBIfam" id="TIGR00756">
    <property type="entry name" value="PPR"/>
    <property type="match status" value="1"/>
</dbReference>
<dbReference type="PANTHER" id="PTHR14700">
    <property type="entry name" value="PENTATRICOPEPTIDE REPEAT-CONTAINING PROTEIN 2, MITOCHONDRIAL"/>
    <property type="match status" value="1"/>
</dbReference>
<evidence type="ECO:0000313" key="8">
    <source>
        <dbReference type="EMBL" id="KAG5272423.1"/>
    </source>
</evidence>
<dbReference type="GO" id="GO:0005739">
    <property type="term" value="C:mitochondrion"/>
    <property type="evidence" value="ECO:0007669"/>
    <property type="project" value="UniProtKB-SubCell"/>
</dbReference>
<gene>
    <name evidence="8" type="ORF">AALO_G00165370</name>
</gene>
<keyword evidence="9" id="KW-1185">Reference proteome</keyword>
<keyword evidence="5" id="KW-0496">Mitochondrion</keyword>
<dbReference type="AlphaFoldDB" id="A0AAV6GBC4"/>
<feature type="region of interest" description="Disordered" evidence="7">
    <location>
        <begin position="386"/>
        <end position="413"/>
    </location>
</feature>
<dbReference type="Pfam" id="PF10037">
    <property type="entry name" value="MRP-S27"/>
    <property type="match status" value="1"/>
</dbReference>
<dbReference type="Gene3D" id="1.25.40.10">
    <property type="entry name" value="Tetratricopeptide repeat domain"/>
    <property type="match status" value="1"/>
</dbReference>
<dbReference type="GO" id="GO:0003723">
    <property type="term" value="F:RNA binding"/>
    <property type="evidence" value="ECO:0007669"/>
    <property type="project" value="TreeGrafter"/>
</dbReference>
<dbReference type="GO" id="GO:0007005">
    <property type="term" value="P:mitochondrion organization"/>
    <property type="evidence" value="ECO:0007669"/>
    <property type="project" value="TreeGrafter"/>
</dbReference>
<dbReference type="PANTHER" id="PTHR14700:SF0">
    <property type="entry name" value="PENTATRICOPEPTIDE REPEAT-CONTAINING PROTEIN 2, MITOCHONDRIAL"/>
    <property type="match status" value="1"/>
</dbReference>
<evidence type="ECO:0000256" key="6">
    <source>
        <dbReference type="PROSITE-ProRule" id="PRU00708"/>
    </source>
</evidence>
<reference evidence="8" key="1">
    <citation type="submission" date="2020-10" db="EMBL/GenBank/DDBJ databases">
        <title>Chromosome-scale genome assembly of the Allis shad, Alosa alosa.</title>
        <authorList>
            <person name="Margot Z."/>
            <person name="Christophe K."/>
            <person name="Cabau C."/>
            <person name="Louis A."/>
            <person name="Berthelot C."/>
            <person name="Parey E."/>
            <person name="Roest Crollius H."/>
            <person name="Montfort J."/>
            <person name="Robinson-Rechavi M."/>
            <person name="Bucao C."/>
            <person name="Bouchez O."/>
            <person name="Gislard M."/>
            <person name="Lluch J."/>
            <person name="Milhes M."/>
            <person name="Lampietro C."/>
            <person name="Lopez Roques C."/>
            <person name="Donnadieu C."/>
            <person name="Braasch I."/>
            <person name="Desvignes T."/>
            <person name="Postlethwait J."/>
            <person name="Bobe J."/>
            <person name="Guiguen Y."/>
        </authorList>
    </citation>
    <scope>NUCLEOTIDE SEQUENCE</scope>
    <source>
        <strain evidence="8">M-15738</strain>
        <tissue evidence="8">Blood</tissue>
    </source>
</reference>
<dbReference type="InterPro" id="IPR034629">
    <property type="entry name" value="PTCD2"/>
</dbReference>
<comment type="subcellular location">
    <subcellularLocation>
        <location evidence="1">Mitochondrion</location>
    </subcellularLocation>
</comment>
<dbReference type="EMBL" id="JADWDJ010000012">
    <property type="protein sequence ID" value="KAG5272423.1"/>
    <property type="molecule type" value="Genomic_DNA"/>
</dbReference>
<evidence type="ECO:0000313" key="9">
    <source>
        <dbReference type="Proteomes" id="UP000823561"/>
    </source>
</evidence>
<evidence type="ECO:0000256" key="2">
    <source>
        <dbReference type="ARBA" id="ARBA00008677"/>
    </source>
</evidence>
<evidence type="ECO:0000256" key="4">
    <source>
        <dbReference type="ARBA" id="ARBA00022664"/>
    </source>
</evidence>
<comment type="similarity">
    <text evidence="2">Belongs to the PTCD2 family.</text>
</comment>
<accession>A0AAV6GBC4</accession>
<feature type="repeat" description="PPR" evidence="6">
    <location>
        <begin position="190"/>
        <end position="224"/>
    </location>
</feature>
<protein>
    <recommendedName>
        <fullName evidence="3">Pentatricopeptide repeat-containing protein 2, mitochondrial</fullName>
    </recommendedName>
</protein>
<dbReference type="GO" id="GO:0006397">
    <property type="term" value="P:mRNA processing"/>
    <property type="evidence" value="ECO:0007669"/>
    <property type="project" value="UniProtKB-KW"/>
</dbReference>
<name>A0AAV6GBC4_9TELE</name>
<dbReference type="InterPro" id="IPR002885">
    <property type="entry name" value="PPR_rpt"/>
</dbReference>
<keyword evidence="4" id="KW-0507">mRNA processing</keyword>
<evidence type="ECO:0000256" key="7">
    <source>
        <dbReference type="SAM" id="MobiDB-lite"/>
    </source>
</evidence>
<proteinExistence type="inferred from homology"/>
<dbReference type="GO" id="GO:0050684">
    <property type="term" value="P:regulation of mRNA processing"/>
    <property type="evidence" value="ECO:0007669"/>
    <property type="project" value="InterPro"/>
</dbReference>
<organism evidence="8 9">
    <name type="scientific">Alosa alosa</name>
    <name type="common">allis shad</name>
    <dbReference type="NCBI Taxonomy" id="278164"/>
    <lineage>
        <taxon>Eukaryota</taxon>
        <taxon>Metazoa</taxon>
        <taxon>Chordata</taxon>
        <taxon>Craniata</taxon>
        <taxon>Vertebrata</taxon>
        <taxon>Euteleostomi</taxon>
        <taxon>Actinopterygii</taxon>
        <taxon>Neopterygii</taxon>
        <taxon>Teleostei</taxon>
        <taxon>Clupei</taxon>
        <taxon>Clupeiformes</taxon>
        <taxon>Clupeoidei</taxon>
        <taxon>Clupeidae</taxon>
        <taxon>Alosa</taxon>
    </lineage>
</organism>
<feature type="non-terminal residue" evidence="8">
    <location>
        <position position="1"/>
    </location>
</feature>
<dbReference type="PROSITE" id="PS51375">
    <property type="entry name" value="PPR"/>
    <property type="match status" value="1"/>
</dbReference>
<dbReference type="InterPro" id="IPR011990">
    <property type="entry name" value="TPR-like_helical_dom_sf"/>
</dbReference>
<evidence type="ECO:0000256" key="5">
    <source>
        <dbReference type="ARBA" id="ARBA00023128"/>
    </source>
</evidence>
<dbReference type="InterPro" id="IPR034913">
    <property type="entry name" value="mS27/PTCD2"/>
</dbReference>